<keyword evidence="4" id="KW-0597">Phosphoprotein</keyword>
<comment type="subcellular location">
    <subcellularLocation>
        <location evidence="2">Membrane</location>
    </subcellularLocation>
</comment>
<keyword evidence="7" id="KW-0418">Kinase</keyword>
<protein>
    <recommendedName>
        <fullName evidence="3">histidine kinase</fullName>
        <ecNumber evidence="3">2.7.13.3</ecNumber>
    </recommendedName>
</protein>
<dbReference type="PANTHER" id="PTHR45436:SF5">
    <property type="entry name" value="SENSOR HISTIDINE KINASE TRCS"/>
    <property type="match status" value="1"/>
</dbReference>
<proteinExistence type="predicted"/>
<keyword evidence="5" id="KW-0808">Transferase</keyword>
<evidence type="ECO:0000256" key="1">
    <source>
        <dbReference type="ARBA" id="ARBA00000085"/>
    </source>
</evidence>
<reference evidence="12" key="2">
    <citation type="submission" date="2023-01" db="EMBL/GenBank/DDBJ databases">
        <title>Draft genome sequence of Maritalea porphyrae strain NBRC 107169.</title>
        <authorList>
            <person name="Sun Q."/>
            <person name="Mori K."/>
        </authorList>
    </citation>
    <scope>NUCLEOTIDE SEQUENCE</scope>
    <source>
        <strain evidence="12">NBRC 107169</strain>
    </source>
</reference>
<evidence type="ECO:0000256" key="8">
    <source>
        <dbReference type="ARBA" id="ARBA00022989"/>
    </source>
</evidence>
<dbReference type="Pfam" id="PF02518">
    <property type="entry name" value="HATPase_c"/>
    <property type="match status" value="1"/>
</dbReference>
<evidence type="ECO:0000256" key="3">
    <source>
        <dbReference type="ARBA" id="ARBA00012438"/>
    </source>
</evidence>
<dbReference type="PANTHER" id="PTHR45436">
    <property type="entry name" value="SENSOR HISTIDINE KINASE YKOH"/>
    <property type="match status" value="1"/>
</dbReference>
<evidence type="ECO:0000259" key="11">
    <source>
        <dbReference type="PROSITE" id="PS50109"/>
    </source>
</evidence>
<accession>A0ABQ5URR9</accession>
<keyword evidence="9 10" id="KW-0472">Membrane</keyword>
<keyword evidence="6 10" id="KW-0812">Transmembrane</keyword>
<dbReference type="Gene3D" id="3.30.565.10">
    <property type="entry name" value="Histidine kinase-like ATPase, C-terminal domain"/>
    <property type="match status" value="1"/>
</dbReference>
<reference evidence="12" key="1">
    <citation type="journal article" date="2014" name="Int. J. Syst. Evol. Microbiol.">
        <title>Complete genome of a new Firmicutes species belonging to the dominant human colonic microbiota ('Ruminococcus bicirculans') reveals two chromosomes and a selective capacity to utilize plant glucans.</title>
        <authorList>
            <consortium name="NISC Comparative Sequencing Program"/>
            <person name="Wegmann U."/>
            <person name="Louis P."/>
            <person name="Goesmann A."/>
            <person name="Henrissat B."/>
            <person name="Duncan S.H."/>
            <person name="Flint H.J."/>
        </authorList>
    </citation>
    <scope>NUCLEOTIDE SEQUENCE</scope>
    <source>
        <strain evidence="12">NBRC 107169</strain>
    </source>
</reference>
<dbReference type="PROSITE" id="PS50109">
    <property type="entry name" value="HIS_KIN"/>
    <property type="match status" value="1"/>
</dbReference>
<feature type="domain" description="Histidine kinase" evidence="11">
    <location>
        <begin position="247"/>
        <end position="445"/>
    </location>
</feature>
<dbReference type="EC" id="2.7.13.3" evidence="3"/>
<dbReference type="SUPFAM" id="SSF55874">
    <property type="entry name" value="ATPase domain of HSP90 chaperone/DNA topoisomerase II/histidine kinase"/>
    <property type="match status" value="1"/>
</dbReference>
<dbReference type="Proteomes" id="UP001161405">
    <property type="component" value="Unassembled WGS sequence"/>
</dbReference>
<dbReference type="InterPro" id="IPR050428">
    <property type="entry name" value="TCS_sensor_his_kinase"/>
</dbReference>
<evidence type="ECO:0000313" key="12">
    <source>
        <dbReference type="EMBL" id="GLQ17959.1"/>
    </source>
</evidence>
<keyword evidence="8 10" id="KW-1133">Transmembrane helix</keyword>
<evidence type="ECO:0000256" key="4">
    <source>
        <dbReference type="ARBA" id="ARBA00022553"/>
    </source>
</evidence>
<comment type="catalytic activity">
    <reaction evidence="1">
        <text>ATP + protein L-histidine = ADP + protein N-phospho-L-histidine.</text>
        <dbReference type="EC" id="2.7.13.3"/>
    </reaction>
</comment>
<organism evidence="12 13">
    <name type="scientific">Maritalea porphyrae</name>
    <dbReference type="NCBI Taxonomy" id="880732"/>
    <lineage>
        <taxon>Bacteria</taxon>
        <taxon>Pseudomonadati</taxon>
        <taxon>Pseudomonadota</taxon>
        <taxon>Alphaproteobacteria</taxon>
        <taxon>Hyphomicrobiales</taxon>
        <taxon>Devosiaceae</taxon>
        <taxon>Maritalea</taxon>
    </lineage>
</organism>
<dbReference type="InterPro" id="IPR005467">
    <property type="entry name" value="His_kinase_dom"/>
</dbReference>
<feature type="transmembrane region" description="Helical" evidence="10">
    <location>
        <begin position="168"/>
        <end position="187"/>
    </location>
</feature>
<dbReference type="SMART" id="SM00387">
    <property type="entry name" value="HATPase_c"/>
    <property type="match status" value="1"/>
</dbReference>
<evidence type="ECO:0000256" key="9">
    <source>
        <dbReference type="ARBA" id="ARBA00023136"/>
    </source>
</evidence>
<evidence type="ECO:0000313" key="13">
    <source>
        <dbReference type="Proteomes" id="UP001161405"/>
    </source>
</evidence>
<evidence type="ECO:0000256" key="6">
    <source>
        <dbReference type="ARBA" id="ARBA00022692"/>
    </source>
</evidence>
<dbReference type="EMBL" id="BSNI01000002">
    <property type="protein sequence ID" value="GLQ17959.1"/>
    <property type="molecule type" value="Genomic_DNA"/>
</dbReference>
<dbReference type="PRINTS" id="PR00344">
    <property type="entry name" value="BCTRLSENSOR"/>
</dbReference>
<gene>
    <name evidence="12" type="ORF">GCM10007879_22080</name>
</gene>
<dbReference type="InterPro" id="IPR036890">
    <property type="entry name" value="HATPase_C_sf"/>
</dbReference>
<evidence type="ECO:0000256" key="2">
    <source>
        <dbReference type="ARBA" id="ARBA00004370"/>
    </source>
</evidence>
<sequence length="447" mass="49115">MIPKNLSIAWRVFIFTALGLTVGLLLTGLLLSNLYSQALTRNIDDIAIRQTDALIARLLVEDENAQQSLPSIDPRYTQANSGWYWQIVDSTGSISNVSTSAFGVVIPHLDIPFDEENKRRGNTIDEDGKRLRLFERKLFVEEQNQVTITVTADWDEVAGEVSSFQNQAFMALVVIGLFLASLCALVARLSLGPLLRLSSEVEDVRTGEHSRIIGDFPKEILPVKSEINALLDVNDKILDRAKNQVGDLAHGLKTPIAVIRNETENSNSKLVPQQLDKMQSIVSRYLDRAQLAARTAARGKKTDVVAAVSRIVSVMNKLHRDKHAKLIVEDGFAVSFLGDAEDFDELAGNIIDNAMKWASTRVEVHITKPSPSLLQIVVEDDGAGLSEQEKRAVFQRGRRLDEQVQGSGLGLGIVSELISVYGGEIELGTAKLGGLQVKMQLPATNRS</sequence>
<name>A0ABQ5URR9_9HYPH</name>
<evidence type="ECO:0000256" key="7">
    <source>
        <dbReference type="ARBA" id="ARBA00022777"/>
    </source>
</evidence>
<evidence type="ECO:0000256" key="10">
    <source>
        <dbReference type="SAM" id="Phobius"/>
    </source>
</evidence>
<dbReference type="InterPro" id="IPR004358">
    <property type="entry name" value="Sig_transdc_His_kin-like_C"/>
</dbReference>
<keyword evidence="13" id="KW-1185">Reference proteome</keyword>
<comment type="caution">
    <text evidence="12">The sequence shown here is derived from an EMBL/GenBank/DDBJ whole genome shotgun (WGS) entry which is preliminary data.</text>
</comment>
<dbReference type="InterPro" id="IPR003594">
    <property type="entry name" value="HATPase_dom"/>
</dbReference>
<evidence type="ECO:0000256" key="5">
    <source>
        <dbReference type="ARBA" id="ARBA00022679"/>
    </source>
</evidence>